<feature type="region of interest" description="Disordered" evidence="13">
    <location>
        <begin position="1523"/>
        <end position="1545"/>
    </location>
</feature>
<evidence type="ECO:0000256" key="7">
    <source>
        <dbReference type="ARBA" id="ARBA00022737"/>
    </source>
</evidence>
<dbReference type="InterPro" id="IPR034003">
    <property type="entry name" value="ABCG_PDR_2"/>
</dbReference>
<evidence type="ECO:0000256" key="13">
    <source>
        <dbReference type="SAM" id="MobiDB-lite"/>
    </source>
</evidence>
<dbReference type="Pfam" id="PF19055">
    <property type="entry name" value="ABC2_membrane_7"/>
    <property type="match status" value="1"/>
</dbReference>
<feature type="transmembrane region" description="Helical" evidence="14">
    <location>
        <begin position="1241"/>
        <end position="1260"/>
    </location>
</feature>
<comment type="caution">
    <text evidence="16">The sequence shown here is derived from an EMBL/GenBank/DDBJ whole genome shotgun (WGS) entry which is preliminary data.</text>
</comment>
<dbReference type="Pfam" id="PF14510">
    <property type="entry name" value="ABC_trans_N"/>
    <property type="match status" value="1"/>
</dbReference>
<dbReference type="GO" id="GO:0140359">
    <property type="term" value="F:ABC-type transporter activity"/>
    <property type="evidence" value="ECO:0007669"/>
    <property type="project" value="InterPro"/>
</dbReference>
<keyword evidence="12" id="KW-0325">Glycoprotein</keyword>
<evidence type="ECO:0000256" key="10">
    <source>
        <dbReference type="ARBA" id="ARBA00022989"/>
    </source>
</evidence>
<evidence type="ECO:0000313" key="17">
    <source>
        <dbReference type="Proteomes" id="UP000469558"/>
    </source>
</evidence>
<protein>
    <submittedName>
        <fullName evidence="16">ZEB2-regulated ABC transporter</fullName>
    </submittedName>
</protein>
<dbReference type="InterPro" id="IPR029481">
    <property type="entry name" value="ABC_trans_N"/>
</dbReference>
<accession>A0A8T9CK50</accession>
<dbReference type="OrthoDB" id="245989at2759"/>
<feature type="transmembrane region" description="Helical" evidence="14">
    <location>
        <begin position="668"/>
        <end position="689"/>
    </location>
</feature>
<feature type="transmembrane region" description="Helical" evidence="14">
    <location>
        <begin position="529"/>
        <end position="549"/>
    </location>
</feature>
<evidence type="ECO:0000256" key="12">
    <source>
        <dbReference type="ARBA" id="ARBA00023180"/>
    </source>
</evidence>
<dbReference type="CDD" id="cd03233">
    <property type="entry name" value="ABCG_PDR_domain1"/>
    <property type="match status" value="1"/>
</dbReference>
<feature type="region of interest" description="Disordered" evidence="13">
    <location>
        <begin position="828"/>
        <end position="861"/>
    </location>
</feature>
<feature type="transmembrane region" description="Helical" evidence="14">
    <location>
        <begin position="783"/>
        <end position="800"/>
    </location>
</feature>
<keyword evidence="11 14" id="KW-0472">Membrane</keyword>
<dbReference type="Pfam" id="PF06422">
    <property type="entry name" value="PDR_CDR"/>
    <property type="match status" value="2"/>
</dbReference>
<evidence type="ECO:0000256" key="4">
    <source>
        <dbReference type="ARBA" id="ARBA00022448"/>
    </source>
</evidence>
<keyword evidence="17" id="KW-1185">Reference proteome</keyword>
<keyword evidence="10 14" id="KW-1133">Transmembrane helix</keyword>
<dbReference type="PROSITE" id="PS50893">
    <property type="entry name" value="ABC_TRANSPORTER_2"/>
    <property type="match status" value="2"/>
</dbReference>
<evidence type="ECO:0000313" key="16">
    <source>
        <dbReference type="EMBL" id="TVY84470.1"/>
    </source>
</evidence>
<dbReference type="GO" id="GO:0016887">
    <property type="term" value="F:ATP hydrolysis activity"/>
    <property type="evidence" value="ECO:0007669"/>
    <property type="project" value="InterPro"/>
</dbReference>
<dbReference type="Proteomes" id="UP000469558">
    <property type="component" value="Unassembled WGS sequence"/>
</dbReference>
<dbReference type="Pfam" id="PF00005">
    <property type="entry name" value="ABC_tran"/>
    <property type="match status" value="2"/>
</dbReference>
<dbReference type="GO" id="GO:0005524">
    <property type="term" value="F:ATP binding"/>
    <property type="evidence" value="ECO:0007669"/>
    <property type="project" value="UniProtKB-KW"/>
</dbReference>
<dbReference type="GO" id="GO:0005886">
    <property type="term" value="C:plasma membrane"/>
    <property type="evidence" value="ECO:0007669"/>
    <property type="project" value="UniProtKB-SubCell"/>
</dbReference>
<evidence type="ECO:0000256" key="8">
    <source>
        <dbReference type="ARBA" id="ARBA00022741"/>
    </source>
</evidence>
<dbReference type="SMART" id="SM00382">
    <property type="entry name" value="AAA"/>
    <property type="match status" value="2"/>
</dbReference>
<feature type="transmembrane region" description="Helical" evidence="14">
    <location>
        <begin position="1325"/>
        <end position="1349"/>
    </location>
</feature>
<evidence type="ECO:0000256" key="14">
    <source>
        <dbReference type="SAM" id="Phobius"/>
    </source>
</evidence>
<evidence type="ECO:0000259" key="15">
    <source>
        <dbReference type="PROSITE" id="PS50893"/>
    </source>
</evidence>
<dbReference type="InterPro" id="IPR013525">
    <property type="entry name" value="ABC2_TM"/>
</dbReference>
<keyword evidence="7" id="KW-0677">Repeat</keyword>
<comment type="subcellular location">
    <subcellularLocation>
        <location evidence="2">Cell membrane</location>
    </subcellularLocation>
    <subcellularLocation>
        <location evidence="1">Endomembrane system</location>
        <topology evidence="1">Multi-pass membrane protein</topology>
    </subcellularLocation>
</comment>
<dbReference type="FunFam" id="3.40.50.300:FF:001601">
    <property type="entry name" value="ABC multidrug transporter"/>
    <property type="match status" value="1"/>
</dbReference>
<dbReference type="GO" id="GO:0012505">
    <property type="term" value="C:endomembrane system"/>
    <property type="evidence" value="ECO:0007669"/>
    <property type="project" value="UniProtKB-SubCell"/>
</dbReference>
<dbReference type="FunFam" id="3.40.50.300:FF:000054">
    <property type="entry name" value="ABC multidrug transporter atrF"/>
    <property type="match status" value="1"/>
</dbReference>
<feature type="transmembrane region" description="Helical" evidence="14">
    <location>
        <begin position="1355"/>
        <end position="1373"/>
    </location>
</feature>
<keyword evidence="5" id="KW-1003">Cell membrane</keyword>
<reference evidence="16 17" key="1">
    <citation type="submission" date="2018-05" db="EMBL/GenBank/DDBJ databases">
        <title>Genome sequencing and assembly of the regulated plant pathogen Lachnellula willkommii and related sister species for the development of diagnostic species identification markers.</title>
        <authorList>
            <person name="Giroux E."/>
            <person name="Bilodeau G."/>
        </authorList>
    </citation>
    <scope>NUCLEOTIDE SEQUENCE [LARGE SCALE GENOMIC DNA]</scope>
    <source>
        <strain evidence="16 17">CBS 268.59</strain>
    </source>
</reference>
<dbReference type="InterPro" id="IPR034001">
    <property type="entry name" value="ABCG_PDR_1"/>
</dbReference>
<dbReference type="InterPro" id="IPR017871">
    <property type="entry name" value="ABC_transporter-like_CS"/>
</dbReference>
<keyword evidence="9" id="KW-0067">ATP-binding</keyword>
<feature type="compositionally biased region" description="Basic and acidic residues" evidence="13">
    <location>
        <begin position="40"/>
        <end position="53"/>
    </location>
</feature>
<gene>
    <name evidence="16" type="primary">ZRA1_0</name>
    <name evidence="16" type="ORF">LSUE1_G001165</name>
</gene>
<dbReference type="CDD" id="cd03232">
    <property type="entry name" value="ABCG_PDR_domain2"/>
    <property type="match status" value="1"/>
</dbReference>
<evidence type="ECO:0000256" key="5">
    <source>
        <dbReference type="ARBA" id="ARBA00022475"/>
    </source>
</evidence>
<sequence>MSEFLPKRTENILSDDSYPEELIERPAMISGDSSTDVEPTLERTQTEQSTRERQYEPINIGDREELHRIASSFGGSVGLRRTKTSGSSALQRNDTLAGVEIGDPVLDPSSPEFDMYKWLRMMMKLINDNDVIERRAGIVWKNLKVCGSGSAINLQKNVGSLLLAPLRLGEMFSKGAEKTILNEFDGVLKTGEMLVVLGRPGSGCSTLLKTLMGELYGLDMKSQSEIHYNGITQKQMLKQFRGEVVYNQEVDKHFPHLTVGETLEFAARVRTPQQRLIEGVKREDWAKHMAKVVMAIFGLSHTYNTKVGNDFVRGVSGGERKRVSIAEMALAGSPIASWDNSTRGLDAATALEFTKSLRMSANLSGTVQLVAIYQASQAIYDLFDKAVVLYEGRQIYFGPCNEAKQYFIDMGWECPTRQTTGDFLTSVTNPSERRAREGFDGKLPRTPDDFEKYWKESSHYKALLQERDNHEQEFPIGGKTLEDFQESRKGMQANHVRPESPYTISIPMQVKYCTKRAYQRLWNDKTSTVTTIVGQIVMALIIGSIFYGTPNNTASFFQKGGVLFFAVLLNALIAISEINTLYAQRPIVEKQASYAFYHPFTEALAGIVADIPVKFAIATCFNIILYFLAGLRREPSQFFIFFLFNFVAILTMSQIYRSIAASTKTVSQALAIAGVVTLMIVIYTGFVITDFRYSPRPDMHPWFKWISWINPVAYAFEGLFVNELHGRNFTCSQLVPSGTGYSLTGDNFICAVEGAVAGLPTVSGDAYLETSFQYSYSHIWRNLGFMFAFMIFFLFVYLVATELNSSTDSSAEVLVFRRGHVPKHLEEAEKAAKNNEEAPIAGAGTGSAGKDDLHQEAEQDEQVQALAPQTDVFTWKDVCYDIKIKGEPRRLLDNVNGWVKPGTLTALMGVSGAGKTTLLDVLAQRVSMGVVTGDMFVSGKPLDESFQRKTGYVQQQDLHLETTTVREALRFSAVLRQPKAVSKKEKYEFVEDVIKMLNMQDFAEAVVGVPGAGLNVEQRKLLTIGVELAAKPALLLFLDEPTSGLDSQSSWAIVAFLRKLADNGQAVLATIHQPSAILFQEFDRLLFLAKGGKTVYFGDIGHNSETLLNYFESNGAEKCGPQENPAEYMLTMVGAGPSGRSNKDWHEVWKISDEAKDVQKELSRIKDEMGKEKADDSAESHSEFAMPFMSQLYEVTVRVFQQYWRTPGYIYSKLLLGVASALFIGFSFFHANTSQQGLQDVIFSIFMITTIFTTLVQQIMPRFILQRDLYEVRERPSKAYSWKAFLIANIVVEIPYQILLGIMVFASYFYPIYTQGGIPSGERQGLILLLLIQFFVFASTFAHMLISALPDAETAGNIATLMFSLTLTFNGVFQPPTALPGFWIFMYRVSPLTYLVSAIAATGLSGKTVRCASNELAIMQPLAGQTCQEYLGPYATAAGGSIYNGAATSNCEYCPLSTSDQFLESVAISYSTRWRNYGIGFAYIIFNIFVAVLLYYLIRVRKGSGKSVAEKFSPVLALFKKDPEKENKGSEKAKAPQDQGGKILP</sequence>
<dbReference type="InterPro" id="IPR003439">
    <property type="entry name" value="ABC_transporter-like_ATP-bd"/>
</dbReference>
<evidence type="ECO:0000256" key="6">
    <source>
        <dbReference type="ARBA" id="ARBA00022692"/>
    </source>
</evidence>
<evidence type="ECO:0000256" key="11">
    <source>
        <dbReference type="ARBA" id="ARBA00023136"/>
    </source>
</evidence>
<dbReference type="InterPro" id="IPR043926">
    <property type="entry name" value="ABCG_dom"/>
</dbReference>
<dbReference type="Gene3D" id="3.40.50.300">
    <property type="entry name" value="P-loop containing nucleotide triphosphate hydrolases"/>
    <property type="match status" value="2"/>
</dbReference>
<feature type="compositionally biased region" description="Basic and acidic residues" evidence="13">
    <location>
        <begin position="1"/>
        <end position="10"/>
    </location>
</feature>
<feature type="compositionally biased region" description="Basic and acidic residues" evidence="13">
    <location>
        <begin position="1523"/>
        <end position="1535"/>
    </location>
</feature>
<feature type="transmembrane region" description="Helical" evidence="14">
    <location>
        <begin position="1208"/>
        <end position="1229"/>
    </location>
</feature>
<evidence type="ECO:0000256" key="2">
    <source>
        <dbReference type="ARBA" id="ARBA00004236"/>
    </source>
</evidence>
<proteinExistence type="inferred from homology"/>
<dbReference type="Pfam" id="PF01061">
    <property type="entry name" value="ABC2_membrane"/>
    <property type="match status" value="2"/>
</dbReference>
<keyword evidence="8" id="KW-0547">Nucleotide-binding</keyword>
<name>A0A8T9CK50_9HELO</name>
<comment type="similarity">
    <text evidence="3">Belongs to the ABC transporter superfamily. ABCG family. PDR (TC 3.A.1.205) subfamily.</text>
</comment>
<feature type="domain" description="ABC transporter" evidence="15">
    <location>
        <begin position="873"/>
        <end position="1116"/>
    </location>
</feature>
<feature type="transmembrane region" description="Helical" evidence="14">
    <location>
        <begin position="603"/>
        <end position="629"/>
    </location>
</feature>
<keyword evidence="4" id="KW-0813">Transport</keyword>
<dbReference type="InterPro" id="IPR010929">
    <property type="entry name" value="PDR_CDR_ABC"/>
</dbReference>
<dbReference type="PROSITE" id="PS00211">
    <property type="entry name" value="ABC_TRANSPORTER_1"/>
    <property type="match status" value="1"/>
</dbReference>
<evidence type="ECO:0000256" key="1">
    <source>
        <dbReference type="ARBA" id="ARBA00004127"/>
    </source>
</evidence>
<feature type="transmembrane region" description="Helical" evidence="14">
    <location>
        <begin position="1477"/>
        <end position="1498"/>
    </location>
</feature>
<dbReference type="EMBL" id="QGMK01000081">
    <property type="protein sequence ID" value="TVY84470.1"/>
    <property type="molecule type" value="Genomic_DNA"/>
</dbReference>
<keyword evidence="6 14" id="KW-0812">Transmembrane</keyword>
<evidence type="ECO:0000256" key="3">
    <source>
        <dbReference type="ARBA" id="ARBA00006012"/>
    </source>
</evidence>
<dbReference type="InterPro" id="IPR003593">
    <property type="entry name" value="AAA+_ATPase"/>
</dbReference>
<organism evidence="16 17">
    <name type="scientific">Lachnellula suecica</name>
    <dbReference type="NCBI Taxonomy" id="602035"/>
    <lineage>
        <taxon>Eukaryota</taxon>
        <taxon>Fungi</taxon>
        <taxon>Dikarya</taxon>
        <taxon>Ascomycota</taxon>
        <taxon>Pezizomycotina</taxon>
        <taxon>Leotiomycetes</taxon>
        <taxon>Helotiales</taxon>
        <taxon>Lachnaceae</taxon>
        <taxon>Lachnellula</taxon>
    </lineage>
</organism>
<dbReference type="InterPro" id="IPR027417">
    <property type="entry name" value="P-loop_NTPase"/>
</dbReference>
<feature type="transmembrane region" description="Helical" evidence="14">
    <location>
        <begin position="561"/>
        <end position="583"/>
    </location>
</feature>
<evidence type="ECO:0000256" key="9">
    <source>
        <dbReference type="ARBA" id="ARBA00022840"/>
    </source>
</evidence>
<feature type="transmembrane region" description="Helical" evidence="14">
    <location>
        <begin position="1280"/>
        <end position="1313"/>
    </location>
</feature>
<dbReference type="SUPFAM" id="SSF52540">
    <property type="entry name" value="P-loop containing nucleoside triphosphate hydrolases"/>
    <property type="match status" value="2"/>
</dbReference>
<feature type="region of interest" description="Disordered" evidence="13">
    <location>
        <begin position="1"/>
        <end position="53"/>
    </location>
</feature>
<feature type="domain" description="ABC transporter" evidence="15">
    <location>
        <begin position="166"/>
        <end position="416"/>
    </location>
</feature>
<feature type="transmembrane region" description="Helical" evidence="14">
    <location>
        <begin position="638"/>
        <end position="656"/>
    </location>
</feature>
<dbReference type="PANTHER" id="PTHR19241">
    <property type="entry name" value="ATP-BINDING CASSETTE TRANSPORTER"/>
    <property type="match status" value="1"/>
</dbReference>